<dbReference type="InterPro" id="IPR001017">
    <property type="entry name" value="DH_E1"/>
</dbReference>
<dbReference type="AlphaFoldDB" id="E8WXW3"/>
<accession>E8WXW3</accession>
<dbReference type="Gene3D" id="3.40.50.970">
    <property type="match status" value="1"/>
</dbReference>
<dbReference type="GO" id="GO:0006099">
    <property type="term" value="P:tricarboxylic acid cycle"/>
    <property type="evidence" value="ECO:0007669"/>
    <property type="project" value="TreeGrafter"/>
</dbReference>
<dbReference type="NCBIfam" id="TIGR00239">
    <property type="entry name" value="2oxo_dh_E1"/>
    <property type="match status" value="1"/>
</dbReference>
<keyword evidence="5" id="KW-0786">Thiamine pyrophosphate</keyword>
<dbReference type="PIRSF" id="PIRSF000157">
    <property type="entry name" value="Oxoglu_dh_E1"/>
    <property type="match status" value="1"/>
</dbReference>
<dbReference type="EC" id="1.2.4.2" evidence="3"/>
<feature type="domain" description="Transketolase-like pyrimidine-binding" evidence="7">
    <location>
        <begin position="501"/>
        <end position="694"/>
    </location>
</feature>
<evidence type="ECO:0000256" key="5">
    <source>
        <dbReference type="ARBA" id="ARBA00023052"/>
    </source>
</evidence>
<dbReference type="GO" id="GO:0004591">
    <property type="term" value="F:oxoglutarate dehydrogenase (succinyl-transferring) activity"/>
    <property type="evidence" value="ECO:0007669"/>
    <property type="project" value="UniProtKB-EC"/>
</dbReference>
<dbReference type="OrthoDB" id="9759785at2"/>
<sequence length="840" mass="93379">MATKLKKAPEPTQPNTTANPERREYTFDIFRRWGYLQTSLDPLGQYLPGEPFPVPVPEDPDSVQAAAEARKFYCGTIAAEFMHIPSPEKRQWIQDQLEREAPPVDQKGMLTDLIKADLFEQVIQSRYLGTKRFSLEGLTVLIPFLNHTFEISANHGVTRSVFGMSHRGRLNVMTNIVGRNATDIFARFEDVDPRSTMGGGDVKYHQGATGEFISPNGKKVALHLVSNPSHLEAVDPVALGRARARQARLLAEGAANAKEQILPLIIHGDAAFAGQGILAESLNMAVLHGYNVGGTIHVIVNNLLGFTAVPEESNSSRFATDIAKRLPIPIFHVNAEDPDAVLRVAAIAAEYRHKFKSDVVVDLIGYRRHGHSEVDDPTVTSPKRYALIKDLPELYKTYAKRIGVDPTEEAAKIQQHFLEEQKLATKAESKTDLAVLPHYWDNYKGGSLSEADAALKTGIDAAQVTSLTKALCAYPETFHIHPKVKKLYEQRLEMAEDKRQFDYGMAELLAFASLVSAGTPVRLTGQDSQRGTFNQRHSALTDTETETKYIPLEHITPNQARFEVYNTLLSEAAVLGYEYGYSRDYPEALVLWEAQFGDFANGAQIIVDQFISAGEAKWHLLSGLVMLLPHGYEGQGPEHSSARIERYLQLCAQDNMVIAQPSTAAQHFHLLRRQALRSWRKPLIVFTPKSMLRHPDASSTVADFGGTFQNVLPDNGVQNPRRILLCSGKIGHNLRVEREKRQKAGHDANVAIVFLEQLYPWPEAEVQAALDQHRNAEVVYVQEEPANMGARSYVMPHLRRMSRDRAIVNVTRSAGASPATGSAKAHDLEERALIDMAFGV</sequence>
<comment type="cofactor">
    <cofactor evidence="1">
        <name>thiamine diphosphate</name>
        <dbReference type="ChEBI" id="CHEBI:58937"/>
    </cofactor>
</comment>
<dbReference type="PaxDb" id="1198114-AciX9_2785"/>
<dbReference type="STRING" id="1198114.AciX9_2785"/>
<dbReference type="PANTHER" id="PTHR23152:SF4">
    <property type="entry name" value="2-OXOADIPATE DEHYDROGENASE COMPLEX COMPONENT E1"/>
    <property type="match status" value="1"/>
</dbReference>
<dbReference type="PANTHER" id="PTHR23152">
    <property type="entry name" value="2-OXOGLUTARATE DEHYDROGENASE"/>
    <property type="match status" value="1"/>
</dbReference>
<organism evidence="9">
    <name type="scientific">Granulicella tundricola (strain ATCC BAA-1859 / DSM 23138 / MP5ACTX9)</name>
    <dbReference type="NCBI Taxonomy" id="1198114"/>
    <lineage>
        <taxon>Bacteria</taxon>
        <taxon>Pseudomonadati</taxon>
        <taxon>Acidobacteriota</taxon>
        <taxon>Terriglobia</taxon>
        <taxon>Terriglobales</taxon>
        <taxon>Acidobacteriaceae</taxon>
        <taxon>Granulicella</taxon>
    </lineage>
</organism>
<dbReference type="Pfam" id="PF00676">
    <property type="entry name" value="E1_dh"/>
    <property type="match status" value="1"/>
</dbReference>
<proteinExistence type="predicted"/>
<dbReference type="CDD" id="cd02016">
    <property type="entry name" value="TPP_E1_OGDC_like"/>
    <property type="match status" value="1"/>
</dbReference>
<evidence type="ECO:0000259" key="7">
    <source>
        <dbReference type="SMART" id="SM00861"/>
    </source>
</evidence>
<gene>
    <name evidence="8" type="ordered locus">AciX9_2785</name>
</gene>
<dbReference type="InterPro" id="IPR031717">
    <property type="entry name" value="ODO-1/KGD_C"/>
</dbReference>
<keyword evidence="9" id="KW-1185">Reference proteome</keyword>
<dbReference type="SMART" id="SM00861">
    <property type="entry name" value="Transket_pyr"/>
    <property type="match status" value="1"/>
</dbReference>
<evidence type="ECO:0000313" key="9">
    <source>
        <dbReference type="Proteomes" id="UP000000343"/>
    </source>
</evidence>
<dbReference type="Pfam" id="PF16870">
    <property type="entry name" value="OxoGdeHyase_C"/>
    <property type="match status" value="1"/>
</dbReference>
<dbReference type="GO" id="GO:0005829">
    <property type="term" value="C:cytosol"/>
    <property type="evidence" value="ECO:0007669"/>
    <property type="project" value="TreeGrafter"/>
</dbReference>
<dbReference type="InterPro" id="IPR029061">
    <property type="entry name" value="THDP-binding"/>
</dbReference>
<dbReference type="HOGENOM" id="CLU_004709_1_0_0"/>
<evidence type="ECO:0000313" key="8">
    <source>
        <dbReference type="EMBL" id="ADW69808.1"/>
    </source>
</evidence>
<evidence type="ECO:0000256" key="4">
    <source>
        <dbReference type="ARBA" id="ARBA00023002"/>
    </source>
</evidence>
<dbReference type="InterPro" id="IPR042179">
    <property type="entry name" value="KGD_C_sf"/>
</dbReference>
<dbReference type="Gene3D" id="3.40.50.12470">
    <property type="match status" value="1"/>
</dbReference>
<evidence type="ECO:0000256" key="3">
    <source>
        <dbReference type="ARBA" id="ARBA00012280"/>
    </source>
</evidence>
<evidence type="ECO:0000256" key="6">
    <source>
        <dbReference type="SAM" id="MobiDB-lite"/>
    </source>
</evidence>
<dbReference type="GO" id="GO:0030976">
    <property type="term" value="F:thiamine pyrophosphate binding"/>
    <property type="evidence" value="ECO:0007669"/>
    <property type="project" value="InterPro"/>
</dbReference>
<dbReference type="Pfam" id="PF02779">
    <property type="entry name" value="Transket_pyr"/>
    <property type="match status" value="1"/>
</dbReference>
<name>E8WXW3_GRATM</name>
<dbReference type="GO" id="GO:0045252">
    <property type="term" value="C:oxoglutarate dehydrogenase complex"/>
    <property type="evidence" value="ECO:0007669"/>
    <property type="project" value="TreeGrafter"/>
</dbReference>
<evidence type="ECO:0000256" key="2">
    <source>
        <dbReference type="ARBA" id="ARBA00003906"/>
    </source>
</evidence>
<dbReference type="InterPro" id="IPR005475">
    <property type="entry name" value="Transketolase-like_Pyr-bd"/>
</dbReference>
<dbReference type="NCBIfam" id="NF006914">
    <property type="entry name" value="PRK09404.1"/>
    <property type="match status" value="1"/>
</dbReference>
<dbReference type="KEGG" id="acm:AciX9_2785"/>
<dbReference type="RefSeq" id="WP_013581123.1">
    <property type="nucleotide sequence ID" value="NC_015064.1"/>
</dbReference>
<keyword evidence="4" id="KW-0560">Oxidoreductase</keyword>
<dbReference type="NCBIfam" id="NF008907">
    <property type="entry name" value="PRK12270.1"/>
    <property type="match status" value="1"/>
</dbReference>
<dbReference type="Gene3D" id="3.40.50.11610">
    <property type="entry name" value="Multifunctional 2-oxoglutarate metabolism enzyme, C-terminal domain"/>
    <property type="match status" value="1"/>
</dbReference>
<comment type="function">
    <text evidence="2">E1 component of the 2-oxoglutarate dehydrogenase (OGDH) complex which catalyzes the decarboxylation of 2-oxoglutarate, the first step in the conversion of 2-oxoglutarate to succinyl-CoA and CO(2).</text>
</comment>
<dbReference type="Proteomes" id="UP000000343">
    <property type="component" value="Chromosome"/>
</dbReference>
<dbReference type="EMBL" id="CP002480">
    <property type="protein sequence ID" value="ADW69808.1"/>
    <property type="molecule type" value="Genomic_DNA"/>
</dbReference>
<dbReference type="InterPro" id="IPR011603">
    <property type="entry name" value="2oxoglutarate_DH_E1"/>
</dbReference>
<dbReference type="SUPFAM" id="SSF52518">
    <property type="entry name" value="Thiamin diphosphate-binding fold (THDP-binding)"/>
    <property type="match status" value="2"/>
</dbReference>
<feature type="region of interest" description="Disordered" evidence="6">
    <location>
        <begin position="1"/>
        <end position="23"/>
    </location>
</feature>
<protein>
    <recommendedName>
        <fullName evidence="3">oxoglutarate dehydrogenase (succinyl-transferring)</fullName>
        <ecNumber evidence="3">1.2.4.2</ecNumber>
    </recommendedName>
</protein>
<reference evidence="9" key="1">
    <citation type="submission" date="2011-01" db="EMBL/GenBank/DDBJ databases">
        <title>Complete sequence of chromosome of Acidobacterium sp. MP5ACTX9.</title>
        <authorList>
            <consortium name="US DOE Joint Genome Institute"/>
            <person name="Lucas S."/>
            <person name="Copeland A."/>
            <person name="Lapidus A."/>
            <person name="Cheng J.-F."/>
            <person name="Goodwin L."/>
            <person name="Pitluck S."/>
            <person name="Teshima H."/>
            <person name="Detter J.C."/>
            <person name="Han C."/>
            <person name="Tapia R."/>
            <person name="Land M."/>
            <person name="Hauser L."/>
            <person name="Kyrpides N."/>
            <person name="Ivanova N."/>
            <person name="Ovchinnikova G."/>
            <person name="Pagani I."/>
            <person name="Rawat S.R."/>
            <person name="Mannisto M."/>
            <person name="Haggblom M.M."/>
            <person name="Woyke T."/>
        </authorList>
    </citation>
    <scope>NUCLEOTIDE SEQUENCE [LARGE SCALE GENOMIC DNA]</scope>
    <source>
        <strain evidence="9">MP5ACTX9</strain>
    </source>
</reference>
<dbReference type="eggNOG" id="COG0567">
    <property type="taxonomic scope" value="Bacteria"/>
</dbReference>
<evidence type="ECO:0000256" key="1">
    <source>
        <dbReference type="ARBA" id="ARBA00001964"/>
    </source>
</evidence>